<comment type="caution">
    <text evidence="3">The sequence shown here is derived from an EMBL/GenBank/DDBJ whole genome shotgun (WGS) entry which is preliminary data.</text>
</comment>
<feature type="transmembrane region" description="Helical" evidence="1">
    <location>
        <begin position="451"/>
        <end position="474"/>
    </location>
</feature>
<feature type="transmembrane region" description="Helical" evidence="1">
    <location>
        <begin position="369"/>
        <end position="399"/>
    </location>
</feature>
<gene>
    <name evidence="3" type="ORF">A3D47_01455</name>
</gene>
<dbReference type="EMBL" id="MHIU01000019">
    <property type="protein sequence ID" value="OGY57887.1"/>
    <property type="molecule type" value="Genomic_DNA"/>
</dbReference>
<evidence type="ECO:0000259" key="2">
    <source>
        <dbReference type="Pfam" id="PF13632"/>
    </source>
</evidence>
<dbReference type="Proteomes" id="UP000178651">
    <property type="component" value="Unassembled WGS sequence"/>
</dbReference>
<name>A0A1G1Z2J4_9BACT</name>
<dbReference type="InterPro" id="IPR001173">
    <property type="entry name" value="Glyco_trans_2-like"/>
</dbReference>
<keyword evidence="1" id="KW-0472">Membrane</keyword>
<sequence length="500" mass="58186">MSLYRFLEMIPGLLTWATLIAIVTFSAIAPVYVALFIIVFDVYWLLRTAYFSFHLRATFNKMKAYLKVNWLEELNKLTPSESTPGWEDIYHLVILPMYKEPYEVVKESFESIRGTNYPKDKFILVLATEEKGGAEDQEVAGKIQNEFGSHFYKFLTTTHPKDIPGELAGKGSNETWAGKEVKRTIIDELHLNYENILVSVFDVDTQVPKEYFGRLTHAFLQEPDRQFASYQPIPLFTNNIFEAPSLARVIAFSCTFWQMMNQSRPERLTSFSSHSMPFKPLVEIGFWSVDHVSEDSMIFWQCYLHYNSHWKVVPLFYPVTMDANVAPKFWQTMINVYKQQRRWAWGAENVPYMIYGFIKNKSMPLRKKLYWSFHIIESFHSWSTNALLIFALGWLPLLIGGEQFNLTLLSYNLPQITRILMTLASIGIASSAILSILLLPPKPEWFKFKDYFFYLIQWLLMPLTLIIFGAMPAIESQTRLLLGGKLRLGFWVTPKMRSNS</sequence>
<feature type="transmembrane region" description="Helical" evidence="1">
    <location>
        <begin position="13"/>
        <end position="46"/>
    </location>
</feature>
<dbReference type="InterPro" id="IPR029044">
    <property type="entry name" value="Nucleotide-diphossugar_trans"/>
</dbReference>
<dbReference type="SUPFAM" id="SSF53448">
    <property type="entry name" value="Nucleotide-diphospho-sugar transferases"/>
    <property type="match status" value="1"/>
</dbReference>
<evidence type="ECO:0000313" key="4">
    <source>
        <dbReference type="Proteomes" id="UP000178651"/>
    </source>
</evidence>
<evidence type="ECO:0000256" key="1">
    <source>
        <dbReference type="SAM" id="Phobius"/>
    </source>
</evidence>
<accession>A0A1G1Z2J4</accession>
<dbReference type="Pfam" id="PF13632">
    <property type="entry name" value="Glyco_trans_2_3"/>
    <property type="match status" value="1"/>
</dbReference>
<keyword evidence="1" id="KW-0812">Transmembrane</keyword>
<dbReference type="PANTHER" id="PTHR36851">
    <property type="entry name" value="UNNAMED PRODUCT"/>
    <property type="match status" value="1"/>
</dbReference>
<reference evidence="3 4" key="1">
    <citation type="journal article" date="2016" name="Nat. Commun.">
        <title>Thousands of microbial genomes shed light on interconnected biogeochemical processes in an aquifer system.</title>
        <authorList>
            <person name="Anantharaman K."/>
            <person name="Brown C.T."/>
            <person name="Hug L.A."/>
            <person name="Sharon I."/>
            <person name="Castelle C.J."/>
            <person name="Probst A.J."/>
            <person name="Thomas B.C."/>
            <person name="Singh A."/>
            <person name="Wilkins M.J."/>
            <person name="Karaoz U."/>
            <person name="Brodie E.L."/>
            <person name="Williams K.H."/>
            <person name="Hubbard S.S."/>
            <person name="Banfield J.F."/>
        </authorList>
    </citation>
    <scope>NUCLEOTIDE SEQUENCE [LARGE SCALE GENOMIC DNA]</scope>
</reference>
<dbReference type="AlphaFoldDB" id="A0A1G1Z2J4"/>
<dbReference type="Gene3D" id="3.90.550.10">
    <property type="entry name" value="Spore Coat Polysaccharide Biosynthesis Protein SpsA, Chain A"/>
    <property type="match status" value="1"/>
</dbReference>
<proteinExistence type="predicted"/>
<dbReference type="PANTHER" id="PTHR36851:SF1">
    <property type="entry name" value="GLYCO_TRANS_2-LIKE DOMAIN-CONTAINING PROTEIN"/>
    <property type="match status" value="1"/>
</dbReference>
<feature type="domain" description="Glycosyltransferase 2-like" evidence="2">
    <location>
        <begin position="198"/>
        <end position="389"/>
    </location>
</feature>
<keyword evidence="1" id="KW-1133">Transmembrane helix</keyword>
<evidence type="ECO:0000313" key="3">
    <source>
        <dbReference type="EMBL" id="OGY57887.1"/>
    </source>
</evidence>
<organism evidence="3 4">
    <name type="scientific">Candidatus Colwellbacteria bacterium RIFCSPHIGHO2_02_FULL_43_15</name>
    <dbReference type="NCBI Taxonomy" id="1797686"/>
    <lineage>
        <taxon>Bacteria</taxon>
        <taxon>Candidatus Colwelliibacteriota</taxon>
    </lineage>
</organism>
<protein>
    <recommendedName>
        <fullName evidence="2">Glycosyltransferase 2-like domain-containing protein</fullName>
    </recommendedName>
</protein>
<feature type="transmembrane region" description="Helical" evidence="1">
    <location>
        <begin position="419"/>
        <end position="439"/>
    </location>
</feature>